<dbReference type="PANTHER" id="PTHR30173:SF36">
    <property type="entry name" value="ECF RNA POLYMERASE SIGMA FACTOR SIGJ"/>
    <property type="match status" value="1"/>
</dbReference>
<evidence type="ECO:0000313" key="2">
    <source>
        <dbReference type="Proteomes" id="UP000635606"/>
    </source>
</evidence>
<organism evidence="1 2">
    <name type="scientific">Virgisporangium ochraceum</name>
    <dbReference type="NCBI Taxonomy" id="65505"/>
    <lineage>
        <taxon>Bacteria</taxon>
        <taxon>Bacillati</taxon>
        <taxon>Actinomycetota</taxon>
        <taxon>Actinomycetes</taxon>
        <taxon>Micromonosporales</taxon>
        <taxon>Micromonosporaceae</taxon>
        <taxon>Virgisporangium</taxon>
    </lineage>
</organism>
<evidence type="ECO:0000313" key="1">
    <source>
        <dbReference type="EMBL" id="GIJ75121.1"/>
    </source>
</evidence>
<reference evidence="1" key="1">
    <citation type="submission" date="2021-01" db="EMBL/GenBank/DDBJ databases">
        <title>Whole genome shotgun sequence of Virgisporangium ochraceum NBRC 16418.</title>
        <authorList>
            <person name="Komaki H."/>
            <person name="Tamura T."/>
        </authorList>
    </citation>
    <scope>NUCLEOTIDE SEQUENCE</scope>
    <source>
        <strain evidence="1">NBRC 16418</strain>
    </source>
</reference>
<dbReference type="GO" id="GO:0016987">
    <property type="term" value="F:sigma factor activity"/>
    <property type="evidence" value="ECO:0007669"/>
    <property type="project" value="TreeGrafter"/>
</dbReference>
<dbReference type="AlphaFoldDB" id="A0A8J4A4S3"/>
<gene>
    <name evidence="1" type="ORF">Voc01_100380</name>
</gene>
<dbReference type="Gene3D" id="3.10.450.50">
    <property type="match status" value="1"/>
</dbReference>
<protein>
    <submittedName>
        <fullName evidence="1">Uncharacterized protein</fullName>
    </submittedName>
</protein>
<dbReference type="InterPro" id="IPR052704">
    <property type="entry name" value="ECF_Sigma-70_Domain"/>
</dbReference>
<dbReference type="SUPFAM" id="SSF54427">
    <property type="entry name" value="NTF2-like"/>
    <property type="match status" value="1"/>
</dbReference>
<comment type="caution">
    <text evidence="1">The sequence shown here is derived from an EMBL/GenBank/DDBJ whole genome shotgun (WGS) entry which is preliminary data.</text>
</comment>
<accession>A0A8J4A4S3</accession>
<name>A0A8J4A4S3_9ACTN</name>
<dbReference type="PANTHER" id="PTHR30173">
    <property type="entry name" value="SIGMA 19 FACTOR"/>
    <property type="match status" value="1"/>
</dbReference>
<dbReference type="EMBL" id="BOPH01000149">
    <property type="protein sequence ID" value="GIJ75121.1"/>
    <property type="molecule type" value="Genomic_DNA"/>
</dbReference>
<keyword evidence="2" id="KW-1185">Reference proteome</keyword>
<proteinExistence type="predicted"/>
<sequence>MTPAAGGPQRVDVVAGPLLADSAAGEQQRVVERFLAAMTSGDVPGLLKVLAPDVVIMGGIAARIDPGGENGTAVSFVIEDGRITRIYAIRNPHKFTRLGEATELRR</sequence>
<dbReference type="Proteomes" id="UP000635606">
    <property type="component" value="Unassembled WGS sequence"/>
</dbReference>
<dbReference type="InterPro" id="IPR032710">
    <property type="entry name" value="NTF2-like_dom_sf"/>
</dbReference>